<evidence type="ECO:0000313" key="3">
    <source>
        <dbReference type="Proteomes" id="UP000676336"/>
    </source>
</evidence>
<sequence>MHDNVDSNDSVVTVNNEATGREQENLLSTSDASEHDEDDSLLGRTI</sequence>
<organism evidence="2 3">
    <name type="scientific">Rotaria magnacalcarata</name>
    <dbReference type="NCBI Taxonomy" id="392030"/>
    <lineage>
        <taxon>Eukaryota</taxon>
        <taxon>Metazoa</taxon>
        <taxon>Spiralia</taxon>
        <taxon>Gnathifera</taxon>
        <taxon>Rotifera</taxon>
        <taxon>Eurotatoria</taxon>
        <taxon>Bdelloidea</taxon>
        <taxon>Philodinida</taxon>
        <taxon>Philodinidae</taxon>
        <taxon>Rotaria</taxon>
    </lineage>
</organism>
<comment type="caution">
    <text evidence="2">The sequence shown here is derived from an EMBL/GenBank/DDBJ whole genome shotgun (WGS) entry which is preliminary data.</text>
</comment>
<evidence type="ECO:0000256" key="1">
    <source>
        <dbReference type="SAM" id="MobiDB-lite"/>
    </source>
</evidence>
<reference evidence="2" key="1">
    <citation type="submission" date="2021-02" db="EMBL/GenBank/DDBJ databases">
        <authorList>
            <person name="Nowell W R."/>
        </authorList>
    </citation>
    <scope>NUCLEOTIDE SEQUENCE</scope>
</reference>
<name>A0A8S3HLD5_9BILA</name>
<dbReference type="Proteomes" id="UP000676336">
    <property type="component" value="Unassembled WGS sequence"/>
</dbReference>
<dbReference type="AlphaFoldDB" id="A0A8S3HLD5"/>
<gene>
    <name evidence="2" type="ORF">SMN809_LOCUS70154</name>
</gene>
<proteinExistence type="predicted"/>
<dbReference type="EMBL" id="CAJOBI010320903">
    <property type="protein sequence ID" value="CAF5184851.1"/>
    <property type="molecule type" value="Genomic_DNA"/>
</dbReference>
<feature type="non-terminal residue" evidence="2">
    <location>
        <position position="46"/>
    </location>
</feature>
<protein>
    <submittedName>
        <fullName evidence="2">Uncharacterized protein</fullName>
    </submittedName>
</protein>
<accession>A0A8S3HLD5</accession>
<feature type="region of interest" description="Disordered" evidence="1">
    <location>
        <begin position="1"/>
        <end position="46"/>
    </location>
</feature>
<evidence type="ECO:0000313" key="2">
    <source>
        <dbReference type="EMBL" id="CAF5184851.1"/>
    </source>
</evidence>
<feature type="compositionally biased region" description="Low complexity" evidence="1">
    <location>
        <begin position="7"/>
        <end position="16"/>
    </location>
</feature>